<dbReference type="EMBL" id="KZ824625">
    <property type="protein sequence ID" value="RAK81513.1"/>
    <property type="molecule type" value="Genomic_DNA"/>
</dbReference>
<feature type="domain" description="Nephrocystin 3-like N-terminal" evidence="2">
    <location>
        <begin position="373"/>
        <end position="552"/>
    </location>
</feature>
<dbReference type="VEuPathDB" id="FungiDB:BO72DRAFT_524440"/>
<reference evidence="3 4" key="1">
    <citation type="submission" date="2018-02" db="EMBL/GenBank/DDBJ databases">
        <title>The genomes of Aspergillus section Nigri reveals drivers in fungal speciation.</title>
        <authorList>
            <consortium name="DOE Joint Genome Institute"/>
            <person name="Vesth T.C."/>
            <person name="Nybo J."/>
            <person name="Theobald S."/>
            <person name="Brandl J."/>
            <person name="Frisvad J.C."/>
            <person name="Nielsen K.F."/>
            <person name="Lyhne E.K."/>
            <person name="Kogle M.E."/>
            <person name="Kuo A."/>
            <person name="Riley R."/>
            <person name="Clum A."/>
            <person name="Nolan M."/>
            <person name="Lipzen A."/>
            <person name="Salamov A."/>
            <person name="Henrissat B."/>
            <person name="Wiebenga A."/>
            <person name="De vries R.P."/>
            <person name="Grigoriev I.V."/>
            <person name="Mortensen U.H."/>
            <person name="Andersen M.R."/>
            <person name="Baker S.E."/>
        </authorList>
    </citation>
    <scope>NUCLEOTIDE SEQUENCE [LARGE SCALE GENOMIC DNA]</scope>
    <source>
        <strain evidence="3 4">CBS 313.89</strain>
    </source>
</reference>
<dbReference type="InterPro" id="IPR056884">
    <property type="entry name" value="NPHP3-like_N"/>
</dbReference>
<evidence type="ECO:0000259" key="2">
    <source>
        <dbReference type="Pfam" id="PF24883"/>
    </source>
</evidence>
<dbReference type="Proteomes" id="UP000249789">
    <property type="component" value="Unassembled WGS sequence"/>
</dbReference>
<dbReference type="Pfam" id="PF24883">
    <property type="entry name" value="NPHP3_N"/>
    <property type="match status" value="1"/>
</dbReference>
<name>A0A8G1W3A1_9EURO</name>
<evidence type="ECO:0000313" key="3">
    <source>
        <dbReference type="EMBL" id="RAK81513.1"/>
    </source>
</evidence>
<dbReference type="OrthoDB" id="5419927at2759"/>
<sequence length="591" mass="66639">MEPATRTVTPWIQHNAPKIDPAWAFAEAQRLRKQKIPDPPARVANRKERFKSTMRAYFKTTGDNQAQYIFEHTHTWEEVRSEAQKALDLRYRQNGKRNFFRKSIRLVGDVASRLEFLTQLIPSGDYMGVLCGGLKLIYNAANRMSAVRDLILGSLDSLSQPIEDASPYLYTYAWSETLLEKAQDLYMSVLDAVEDLTQWMAKTRGVVRGTWERSKAFVQQDDYGQDLEHQIVTRVGEAANAFEKAVKICLNTEVHDMGQNVVRLGKGQDEMIDGMRDVKRIAAGSWERVEAILLERWKQLQPMVDDYNAAKAARAARVSITIEQLLTALHFANPFSEVDIVDCTVNIVATERTTLLLSGRLLDDDAQDQVAGVLQDARFRSWLQDMRSEVLVVSRMEEDILEEGPVSPLTYLCSVMIKTLAPAERVVPMVFFCRQNCDSQDSFAGAAGMLRSLIAQVILNLYETHRLDLTFLVEEHLHTIATQDVSTLCHLFAEVVKRAPAGIVVCMIDGVDFLSNQLNLYWVDGVMRFLNSLLGVVAGSRSDLVFKILVTSHRGASLASQWFPYRVELPMLSSETMCGLGHATGEMQSIF</sequence>
<dbReference type="PANTHER" id="PTHR40619:SF3">
    <property type="entry name" value="FUNGAL STAND N-TERMINAL GOODBYE DOMAIN-CONTAINING PROTEIN"/>
    <property type="match status" value="1"/>
</dbReference>
<keyword evidence="1" id="KW-0677">Repeat</keyword>
<protein>
    <recommendedName>
        <fullName evidence="2">Nephrocystin 3-like N-terminal domain-containing protein</fullName>
    </recommendedName>
</protein>
<keyword evidence="4" id="KW-1185">Reference proteome</keyword>
<accession>A0A8G1W3A1</accession>
<evidence type="ECO:0000313" key="4">
    <source>
        <dbReference type="Proteomes" id="UP000249789"/>
    </source>
</evidence>
<dbReference type="GeneID" id="63867209"/>
<evidence type="ECO:0000256" key="1">
    <source>
        <dbReference type="ARBA" id="ARBA00022737"/>
    </source>
</evidence>
<organism evidence="3 4">
    <name type="scientific">Aspergillus fijiensis CBS 313.89</name>
    <dbReference type="NCBI Taxonomy" id="1448319"/>
    <lineage>
        <taxon>Eukaryota</taxon>
        <taxon>Fungi</taxon>
        <taxon>Dikarya</taxon>
        <taxon>Ascomycota</taxon>
        <taxon>Pezizomycotina</taxon>
        <taxon>Eurotiomycetes</taxon>
        <taxon>Eurotiomycetidae</taxon>
        <taxon>Eurotiales</taxon>
        <taxon>Aspergillaceae</taxon>
        <taxon>Aspergillus</taxon>
    </lineage>
</organism>
<proteinExistence type="predicted"/>
<dbReference type="AlphaFoldDB" id="A0A8G1W3A1"/>
<dbReference type="RefSeq" id="XP_040805523.1">
    <property type="nucleotide sequence ID" value="XM_040949874.1"/>
</dbReference>
<gene>
    <name evidence="3" type="ORF">BO72DRAFT_524440</name>
</gene>
<dbReference type="PANTHER" id="PTHR40619">
    <property type="entry name" value="FUNGAL STAND N-TERMINAL GOODBYE DOMAIN-CONTAINING PROTEIN"/>
    <property type="match status" value="1"/>
</dbReference>